<sequence>MFNKKLIRKTAFTLVELIVVIVILAILSTIAFLSFSSQSASARDSTRLADMNNISKWLSINYAMAGKYPMPDSYIALTASGTPASYQWKAWANVLSMIKLSDWWRDPLDSWVFYTYSINSSQSKFQLMGFLEDWSNSALSFVPISLASDYSKRHPITRWDNIWILLSSWTLDPVENKISNTFTGVDLINAWTWIYVTKLSASETINDTILSKYSTWLIAYWSMDEQGWNILADFSWNWKNWTLSWTTSSAGKIWNARIFNWTTEVVSTANPLIIGTIDFSISAWINNSSKKNVNYIAWNYNLWNRPGVEFYIYKNKLTAWMWTWVTTGATSLWLNQWYFVTLTRKNSKVNLYVNGVLNGSSINNANIWSANNFSIGNGSDYTSEAFLGAIDEVRVYNRAISDTEVSASYHANN</sequence>
<name>K2G4T1_9BACT</name>
<dbReference type="InterPro" id="IPR013320">
    <property type="entry name" value="ConA-like_dom_sf"/>
</dbReference>
<dbReference type="SUPFAM" id="SSF49899">
    <property type="entry name" value="Concanavalin A-like lectins/glucanases"/>
    <property type="match status" value="1"/>
</dbReference>
<keyword evidence="2" id="KW-1015">Disulfide bond</keyword>
<organism evidence="4">
    <name type="scientific">uncultured bacterium</name>
    <name type="common">gcode 4</name>
    <dbReference type="NCBI Taxonomy" id="1234023"/>
    <lineage>
        <taxon>Bacteria</taxon>
        <taxon>environmental samples</taxon>
    </lineage>
</organism>
<dbReference type="Gene3D" id="2.60.120.200">
    <property type="match status" value="1"/>
</dbReference>
<keyword evidence="1" id="KW-0732">Signal</keyword>
<dbReference type="SUPFAM" id="SSF54523">
    <property type="entry name" value="Pili subunits"/>
    <property type="match status" value="1"/>
</dbReference>
<dbReference type="NCBIfam" id="TIGR02532">
    <property type="entry name" value="IV_pilin_GFxxxE"/>
    <property type="match status" value="1"/>
</dbReference>
<dbReference type="AlphaFoldDB" id="K2G4T1"/>
<accession>K2G4T1</accession>
<dbReference type="InterPro" id="IPR045584">
    <property type="entry name" value="Pilin-like"/>
</dbReference>
<evidence type="ECO:0000256" key="2">
    <source>
        <dbReference type="ARBA" id="ARBA00023157"/>
    </source>
</evidence>
<dbReference type="EMBL" id="AMFJ01000016">
    <property type="protein sequence ID" value="EKE30268.1"/>
    <property type="molecule type" value="Genomic_DNA"/>
</dbReference>
<proteinExistence type="predicted"/>
<dbReference type="Pfam" id="PF13385">
    <property type="entry name" value="Laminin_G_3"/>
    <property type="match status" value="1"/>
</dbReference>
<evidence type="ECO:0000256" key="1">
    <source>
        <dbReference type="ARBA" id="ARBA00022729"/>
    </source>
</evidence>
<evidence type="ECO:0000313" key="4">
    <source>
        <dbReference type="EMBL" id="EKE30268.1"/>
    </source>
</evidence>
<dbReference type="Gene3D" id="3.30.700.10">
    <property type="entry name" value="Glycoprotein, Type 4 Pilin"/>
    <property type="match status" value="1"/>
</dbReference>
<comment type="caution">
    <text evidence="4">The sequence shown here is derived from an EMBL/GenBank/DDBJ whole genome shotgun (WGS) entry which is preliminary data.</text>
</comment>
<dbReference type="InterPro" id="IPR012902">
    <property type="entry name" value="N_methyl_site"/>
</dbReference>
<dbReference type="SMART" id="SM00560">
    <property type="entry name" value="LamGL"/>
    <property type="match status" value="1"/>
</dbReference>
<dbReference type="InterPro" id="IPR006558">
    <property type="entry name" value="LamG-like"/>
</dbReference>
<evidence type="ECO:0000259" key="3">
    <source>
        <dbReference type="SMART" id="SM00560"/>
    </source>
</evidence>
<protein>
    <recommendedName>
        <fullName evidence="3">LamG-like jellyroll fold domain-containing protein</fullName>
    </recommendedName>
</protein>
<gene>
    <name evidence="4" type="ORF">ACD_2C00016G0019</name>
</gene>
<dbReference type="Pfam" id="PF07963">
    <property type="entry name" value="N_methyl"/>
    <property type="match status" value="1"/>
</dbReference>
<feature type="domain" description="LamG-like jellyroll fold" evidence="3">
    <location>
        <begin position="277"/>
        <end position="403"/>
    </location>
</feature>
<reference evidence="4" key="1">
    <citation type="journal article" date="2012" name="Science">
        <title>Fermentation, hydrogen, and sulfur metabolism in multiple uncultivated bacterial phyla.</title>
        <authorList>
            <person name="Wrighton K.C."/>
            <person name="Thomas B.C."/>
            <person name="Sharon I."/>
            <person name="Miller C.S."/>
            <person name="Castelle C.J."/>
            <person name="VerBerkmoes N.C."/>
            <person name="Wilkins M.J."/>
            <person name="Hettich R.L."/>
            <person name="Lipton M.S."/>
            <person name="Williams K.H."/>
            <person name="Long P.E."/>
            <person name="Banfield J.F."/>
        </authorList>
    </citation>
    <scope>NUCLEOTIDE SEQUENCE [LARGE SCALE GENOMIC DNA]</scope>
</reference>